<dbReference type="Proteomes" id="UP000203816">
    <property type="component" value="Segment"/>
</dbReference>
<gene>
    <name evidence="1" type="ORF">MP1_gp0079</name>
</gene>
<dbReference type="KEGG" id="vg:29059481"/>
<evidence type="ECO:0000313" key="2">
    <source>
        <dbReference type="Proteomes" id="UP000203816"/>
    </source>
</evidence>
<dbReference type="EMBL" id="KX078569">
    <property type="protein sequence ID" value="ANM46560.1"/>
    <property type="molecule type" value="Genomic_DNA"/>
</dbReference>
<evidence type="ECO:0000313" key="1">
    <source>
        <dbReference type="EMBL" id="ANM46560.1"/>
    </source>
</evidence>
<protein>
    <submittedName>
        <fullName evidence="1">Uncharacterized protein</fullName>
    </submittedName>
</protein>
<proteinExistence type="predicted"/>
<reference evidence="1 2" key="1">
    <citation type="submission" date="2016-04" db="EMBL/GenBank/DDBJ databases">
        <title>Comparative genomics of Morganella phages MP1 and MP2 define new clades among the T4 and T7-like Viruses.</title>
        <authorList>
            <person name="Pinto G."/>
            <person name="Oliveira A."/>
            <person name="Malgorzata L."/>
            <person name="Kropinski A."/>
            <person name="Azeredo J."/>
        </authorList>
    </citation>
    <scope>NUCLEOTIDE SEQUENCE [LARGE SCALE GENOMIC DNA]</scope>
</reference>
<accession>A0A192YBR0</accession>
<keyword evidence="2" id="KW-1185">Reference proteome</keyword>
<organism evidence="1 2">
    <name type="scientific">Morganella phage vB_MmoM_MP1</name>
    <dbReference type="NCBI Taxonomy" id="1852628"/>
    <lineage>
        <taxon>Viruses</taxon>
        <taxon>Duplodnaviria</taxon>
        <taxon>Heunggongvirae</taxon>
        <taxon>Uroviricota</taxon>
        <taxon>Caudoviricetes</taxon>
        <taxon>Pantevenvirales</taxon>
        <taxon>Straboviridae</taxon>
        <taxon>Gualtarvirus</taxon>
        <taxon>Gualtarvirus mp1</taxon>
    </lineage>
</organism>
<name>A0A192YBR0_9CAUD</name>
<sequence>MEIIEKIKGTLTKDFIEFLYLMCYYEEGTFADAVHRFNRLEYISYVTKTNLGVHAVANIHNYREYSKYIQENLCDYLQNHPGSVLSISDIQAVYTHDILRELNNAF</sequence>
<dbReference type="RefSeq" id="YP_009279936.1">
    <property type="nucleotide sequence ID" value="NC_031020.1"/>
</dbReference>
<dbReference type="GeneID" id="29059481"/>